<evidence type="ECO:0000256" key="3">
    <source>
        <dbReference type="ARBA" id="ARBA00022723"/>
    </source>
</evidence>
<dbReference type="Pfam" id="PF00067">
    <property type="entry name" value="p450"/>
    <property type="match status" value="1"/>
</dbReference>
<name>A0A6A0AGF5_HAELA</name>
<dbReference type="InterPro" id="IPR001128">
    <property type="entry name" value="Cyt_P450"/>
</dbReference>
<dbReference type="InterPro" id="IPR036396">
    <property type="entry name" value="Cyt_P450_sf"/>
</dbReference>
<dbReference type="PANTHER" id="PTHR24304">
    <property type="entry name" value="CYTOCHROME P450 FAMILY 7"/>
    <property type="match status" value="1"/>
</dbReference>
<dbReference type="AlphaFoldDB" id="A0A6A0AGF5"/>
<keyword evidence="3" id="KW-0479">Metal-binding</keyword>
<evidence type="ECO:0000256" key="4">
    <source>
        <dbReference type="ARBA" id="ARBA00023004"/>
    </source>
</evidence>
<feature type="non-terminal residue" evidence="5">
    <location>
        <position position="1"/>
    </location>
</feature>
<dbReference type="Proteomes" id="UP000485058">
    <property type="component" value="Unassembled WGS sequence"/>
</dbReference>
<sequence length="199" mass="20023">HSGLGAPLDVFAHARLAVEAGVHQGTLHYAAWEQHSRGIASKLLAAMGYDAALFPPSGREFDPDRGNLVLGDGTAVVPSLAGLAFGGGPYRCPGRFFAEMEVALVAQLVLAHCPMELLPSPPAPSAAAGAGLAETAALLVGQAVGLELALWGCGTAAIADVPSSPASTHTGASLAGAEAEASRMSRALRDAGSGSKMKF</sequence>
<dbReference type="GO" id="GO:0004497">
    <property type="term" value="F:monooxygenase activity"/>
    <property type="evidence" value="ECO:0007669"/>
    <property type="project" value="InterPro"/>
</dbReference>
<evidence type="ECO:0000313" key="5">
    <source>
        <dbReference type="EMBL" id="GFH30937.1"/>
    </source>
</evidence>
<gene>
    <name evidence="5" type="ORF">HaLaN_29875</name>
</gene>
<dbReference type="PANTHER" id="PTHR24304:SF2">
    <property type="entry name" value="24-HYDROXYCHOLESTEROL 7-ALPHA-HYDROXYLASE"/>
    <property type="match status" value="1"/>
</dbReference>
<dbReference type="GO" id="GO:0005506">
    <property type="term" value="F:iron ion binding"/>
    <property type="evidence" value="ECO:0007669"/>
    <property type="project" value="InterPro"/>
</dbReference>
<dbReference type="GO" id="GO:0020037">
    <property type="term" value="F:heme binding"/>
    <property type="evidence" value="ECO:0007669"/>
    <property type="project" value="InterPro"/>
</dbReference>
<keyword evidence="2" id="KW-0349">Heme</keyword>
<accession>A0A6A0AGF5</accession>
<dbReference type="InterPro" id="IPR050529">
    <property type="entry name" value="CYP450_sterol_14alpha_dmase"/>
</dbReference>
<evidence type="ECO:0000256" key="1">
    <source>
        <dbReference type="ARBA" id="ARBA00010617"/>
    </source>
</evidence>
<comment type="caution">
    <text evidence="5">The sequence shown here is derived from an EMBL/GenBank/DDBJ whole genome shotgun (WGS) entry which is preliminary data.</text>
</comment>
<dbReference type="Gene3D" id="1.10.630.10">
    <property type="entry name" value="Cytochrome P450"/>
    <property type="match status" value="1"/>
</dbReference>
<evidence type="ECO:0008006" key="7">
    <source>
        <dbReference type="Google" id="ProtNLM"/>
    </source>
</evidence>
<evidence type="ECO:0000256" key="2">
    <source>
        <dbReference type="ARBA" id="ARBA00022617"/>
    </source>
</evidence>
<dbReference type="EMBL" id="BLLF01005242">
    <property type="protein sequence ID" value="GFH30937.1"/>
    <property type="molecule type" value="Genomic_DNA"/>
</dbReference>
<dbReference type="SUPFAM" id="SSF48264">
    <property type="entry name" value="Cytochrome P450"/>
    <property type="match status" value="1"/>
</dbReference>
<protein>
    <recommendedName>
        <fullName evidence="7">Cytochrome P450</fullName>
    </recommendedName>
</protein>
<keyword evidence="4" id="KW-0408">Iron</keyword>
<proteinExistence type="inferred from homology"/>
<organism evidence="5 6">
    <name type="scientific">Haematococcus lacustris</name>
    <name type="common">Green alga</name>
    <name type="synonym">Haematococcus pluvialis</name>
    <dbReference type="NCBI Taxonomy" id="44745"/>
    <lineage>
        <taxon>Eukaryota</taxon>
        <taxon>Viridiplantae</taxon>
        <taxon>Chlorophyta</taxon>
        <taxon>core chlorophytes</taxon>
        <taxon>Chlorophyceae</taxon>
        <taxon>CS clade</taxon>
        <taxon>Chlamydomonadales</taxon>
        <taxon>Haematococcaceae</taxon>
        <taxon>Haematococcus</taxon>
    </lineage>
</organism>
<comment type="similarity">
    <text evidence="1">Belongs to the cytochrome P450 family.</text>
</comment>
<keyword evidence="6" id="KW-1185">Reference proteome</keyword>
<evidence type="ECO:0000313" key="6">
    <source>
        <dbReference type="Proteomes" id="UP000485058"/>
    </source>
</evidence>
<dbReference type="GO" id="GO:0016705">
    <property type="term" value="F:oxidoreductase activity, acting on paired donors, with incorporation or reduction of molecular oxygen"/>
    <property type="evidence" value="ECO:0007669"/>
    <property type="project" value="InterPro"/>
</dbReference>
<reference evidence="5 6" key="1">
    <citation type="submission" date="2020-02" db="EMBL/GenBank/DDBJ databases">
        <title>Draft genome sequence of Haematococcus lacustris strain NIES-144.</title>
        <authorList>
            <person name="Morimoto D."/>
            <person name="Nakagawa S."/>
            <person name="Yoshida T."/>
            <person name="Sawayama S."/>
        </authorList>
    </citation>
    <scope>NUCLEOTIDE SEQUENCE [LARGE SCALE GENOMIC DNA]</scope>
    <source>
        <strain evidence="5 6">NIES-144</strain>
    </source>
</reference>